<evidence type="ECO:0000313" key="1">
    <source>
        <dbReference type="EMBL" id="PAY47678.1"/>
    </source>
</evidence>
<protein>
    <submittedName>
        <fullName evidence="1">Uncharacterized protein</fullName>
    </submittedName>
</protein>
<dbReference type="EMBL" id="LXZO01000078">
    <property type="protein sequence ID" value="PAY47678.1"/>
    <property type="molecule type" value="Genomic_DNA"/>
</dbReference>
<comment type="caution">
    <text evidence="1">The sequence shown here is derived from an EMBL/GenBank/DDBJ whole genome shotgun (WGS) entry which is preliminary data.</text>
</comment>
<sequence length="62" mass="7036">MEATYIVYGNQENVLMLGTAKEVAEHLGIKIHSVYCLASKVKHGARNPKIKIYRIEGKNDEY</sequence>
<organism evidence="1 2">
    <name type="scientific">Ligilactobacillus salivarius</name>
    <dbReference type="NCBI Taxonomy" id="1624"/>
    <lineage>
        <taxon>Bacteria</taxon>
        <taxon>Bacillati</taxon>
        <taxon>Bacillota</taxon>
        <taxon>Bacilli</taxon>
        <taxon>Lactobacillales</taxon>
        <taxon>Lactobacillaceae</taxon>
        <taxon>Ligilactobacillus</taxon>
    </lineage>
</organism>
<gene>
    <name evidence="1" type="ORF">A8C52_05950</name>
</gene>
<accession>A0A9X6XJ77</accession>
<dbReference type="RefSeq" id="WP_172400019.1">
    <property type="nucleotide sequence ID" value="NZ_LXZG01000146.1"/>
</dbReference>
<proteinExistence type="predicted"/>
<evidence type="ECO:0000313" key="2">
    <source>
        <dbReference type="Proteomes" id="UP000218139"/>
    </source>
</evidence>
<dbReference type="AlphaFoldDB" id="A0A9X6XJ77"/>
<reference evidence="1 2" key="1">
    <citation type="submission" date="2016-05" db="EMBL/GenBank/DDBJ databases">
        <authorList>
            <person name="Lee J.-Y."/>
            <person name="Kim E.B."/>
            <person name="Choi Y.-J."/>
        </authorList>
    </citation>
    <scope>NUCLEOTIDE SEQUENCE [LARGE SCALE GENOMIC DNA]</scope>
    <source>
        <strain evidence="1 2">KLA006</strain>
    </source>
</reference>
<dbReference type="Proteomes" id="UP000218139">
    <property type="component" value="Unassembled WGS sequence"/>
</dbReference>
<name>A0A9X6XJ77_9LACO</name>